<dbReference type="AlphaFoldDB" id="A0AAE0FHS1"/>
<name>A0AAE0FHS1_9CHLO</name>
<dbReference type="InterPro" id="IPR016185">
    <property type="entry name" value="PreATP-grasp_dom_sf"/>
</dbReference>
<dbReference type="InterPro" id="IPR011095">
    <property type="entry name" value="Dala_Dala_lig_C"/>
</dbReference>
<dbReference type="SUPFAM" id="SSF56059">
    <property type="entry name" value="Glutathione synthetase ATP-binding domain-like"/>
    <property type="match status" value="1"/>
</dbReference>
<comment type="caution">
    <text evidence="3">The sequence shown here is derived from an EMBL/GenBank/DDBJ whole genome shotgun (WGS) entry which is preliminary data.</text>
</comment>
<feature type="domain" description="D-alanine--D-alanine ligase C-terminal" evidence="2">
    <location>
        <begin position="270"/>
        <end position="377"/>
    </location>
</feature>
<reference evidence="3 4" key="1">
    <citation type="journal article" date="2015" name="Genome Biol. Evol.">
        <title>Comparative Genomics of a Bacterivorous Green Alga Reveals Evolutionary Causalities and Consequences of Phago-Mixotrophic Mode of Nutrition.</title>
        <authorList>
            <person name="Burns J.A."/>
            <person name="Paasch A."/>
            <person name="Narechania A."/>
            <person name="Kim E."/>
        </authorList>
    </citation>
    <scope>NUCLEOTIDE SEQUENCE [LARGE SCALE GENOMIC DNA]</scope>
    <source>
        <strain evidence="3 4">PLY_AMNH</strain>
    </source>
</reference>
<dbReference type="Gene3D" id="3.30.470.20">
    <property type="entry name" value="ATP-grasp fold, B domain"/>
    <property type="match status" value="1"/>
</dbReference>
<protein>
    <recommendedName>
        <fullName evidence="5">D-alanine--D-alanine ligase</fullName>
    </recommendedName>
</protein>
<accession>A0AAE0FHS1</accession>
<evidence type="ECO:0000259" key="2">
    <source>
        <dbReference type="Pfam" id="PF07478"/>
    </source>
</evidence>
<evidence type="ECO:0000313" key="3">
    <source>
        <dbReference type="EMBL" id="KAK3259960.1"/>
    </source>
</evidence>
<dbReference type="Gene3D" id="3.40.50.20">
    <property type="match status" value="1"/>
</dbReference>
<dbReference type="PANTHER" id="PTHR23132">
    <property type="entry name" value="D-ALANINE--D-ALANINE LIGASE"/>
    <property type="match status" value="1"/>
</dbReference>
<sequence>MRHLQRTFRHSAVVNYASLCYVRNVAHLPSHGKVRGLLSNGKPSWKQFLARSSVAFTVTASQSNFKESPVSKVNTVRSPREELGGAERLRVGVVCGGPSRERGISLNSARSVMDHLRCDEVDISAYYVDLELRAHLIPSSQLYSNTPSDFDFKLRLGGSDARTFGSMQELVEQLQASTDIVFPVMHGQFGEDGEFQSLLEAAGVPFVGTGAKASCQAFDKCTAASTLESLGYFTLPSILFETIPGGVEHHLPAMQKWFEEQDIDTENGRVVVKPARAGSSVGVSVAIGLAECQSKVQQLFAEGIDTKVLVERYAEGGMEFTLIVLQGSEGPVALIPSEVELRVEGTNDGEPSERAIFNYRRKYLPTSQVCLCRKYVPTSQVCP</sequence>
<gene>
    <name evidence="3" type="ORF">CYMTET_31063</name>
</gene>
<dbReference type="Pfam" id="PF01820">
    <property type="entry name" value="Dala_Dala_lig_N"/>
    <property type="match status" value="1"/>
</dbReference>
<feature type="domain" description="D-alanine--D-alanine ligase N-terminal" evidence="1">
    <location>
        <begin position="90"/>
        <end position="208"/>
    </location>
</feature>
<dbReference type="EMBL" id="LGRX02018345">
    <property type="protein sequence ID" value="KAK3259960.1"/>
    <property type="molecule type" value="Genomic_DNA"/>
</dbReference>
<dbReference type="GO" id="GO:0008716">
    <property type="term" value="F:D-alanine-D-alanine ligase activity"/>
    <property type="evidence" value="ECO:0007669"/>
    <property type="project" value="InterPro"/>
</dbReference>
<keyword evidence="4" id="KW-1185">Reference proteome</keyword>
<dbReference type="InterPro" id="IPR011127">
    <property type="entry name" value="Dala_Dala_lig_N"/>
</dbReference>
<organism evidence="3 4">
    <name type="scientific">Cymbomonas tetramitiformis</name>
    <dbReference type="NCBI Taxonomy" id="36881"/>
    <lineage>
        <taxon>Eukaryota</taxon>
        <taxon>Viridiplantae</taxon>
        <taxon>Chlorophyta</taxon>
        <taxon>Pyramimonadophyceae</taxon>
        <taxon>Pyramimonadales</taxon>
        <taxon>Pyramimonadaceae</taxon>
        <taxon>Cymbomonas</taxon>
    </lineage>
</organism>
<dbReference type="SUPFAM" id="SSF52440">
    <property type="entry name" value="PreATP-grasp domain"/>
    <property type="match status" value="1"/>
</dbReference>
<dbReference type="PANTHER" id="PTHR23132:SF0">
    <property type="entry name" value="D-ALANINE-D-ALANINE LIGASE FAMILY"/>
    <property type="match status" value="1"/>
</dbReference>
<evidence type="ECO:0008006" key="5">
    <source>
        <dbReference type="Google" id="ProtNLM"/>
    </source>
</evidence>
<dbReference type="InterPro" id="IPR000291">
    <property type="entry name" value="D-Ala_lig_Van_CS"/>
</dbReference>
<dbReference type="Proteomes" id="UP001190700">
    <property type="component" value="Unassembled WGS sequence"/>
</dbReference>
<proteinExistence type="predicted"/>
<dbReference type="PROSITE" id="PS00843">
    <property type="entry name" value="DALA_DALA_LIGASE_1"/>
    <property type="match status" value="1"/>
</dbReference>
<evidence type="ECO:0000313" key="4">
    <source>
        <dbReference type="Proteomes" id="UP001190700"/>
    </source>
</evidence>
<dbReference type="Pfam" id="PF07478">
    <property type="entry name" value="Dala_Dala_lig_C"/>
    <property type="match status" value="1"/>
</dbReference>
<evidence type="ECO:0000259" key="1">
    <source>
        <dbReference type="Pfam" id="PF01820"/>
    </source>
</evidence>